<evidence type="ECO:0000313" key="2">
    <source>
        <dbReference type="EMBL" id="EIC01653.1"/>
    </source>
</evidence>
<dbReference type="InterPro" id="IPR029084">
    <property type="entry name" value="Imm30"/>
</dbReference>
<protein>
    <recommendedName>
        <fullName evidence="1">Immunity protein 30 domain-containing protein</fullName>
    </recommendedName>
</protein>
<evidence type="ECO:0000259" key="1">
    <source>
        <dbReference type="Pfam" id="PF15565"/>
    </source>
</evidence>
<keyword evidence="3" id="KW-1185">Reference proteome</keyword>
<gene>
    <name evidence="2" type="ORF">TresaDRAFT_2042</name>
</gene>
<sequence length="131" mass="14843">MDKKIHIQELIQARNLASQDECAKFENALSALWGKLEADDLDDVLKAFSDETADDELMFSLVHLVEQNDGDEYLRKIALLTPEMDGAREWAKMLNRRILNSGPHSERYRKIIGTLGDSQKEKITALLDALA</sequence>
<dbReference type="PATRIC" id="fig|907348.3.peg.1705"/>
<dbReference type="Pfam" id="PF15565">
    <property type="entry name" value="Imm30"/>
    <property type="match status" value="1"/>
</dbReference>
<proteinExistence type="predicted"/>
<evidence type="ECO:0000313" key="3">
    <source>
        <dbReference type="Proteomes" id="UP000003571"/>
    </source>
</evidence>
<accession>H7ELC1</accession>
<dbReference type="Proteomes" id="UP000003571">
    <property type="component" value="Unassembled WGS sequence"/>
</dbReference>
<dbReference type="eggNOG" id="ENOG5032Y65">
    <property type="taxonomic scope" value="Bacteria"/>
</dbReference>
<dbReference type="AlphaFoldDB" id="H7ELC1"/>
<feature type="domain" description="Immunity protein 30" evidence="1">
    <location>
        <begin position="14"/>
        <end position="103"/>
    </location>
</feature>
<organism evidence="2 3">
    <name type="scientific">Treponema saccharophilum DSM 2985</name>
    <dbReference type="NCBI Taxonomy" id="907348"/>
    <lineage>
        <taxon>Bacteria</taxon>
        <taxon>Pseudomonadati</taxon>
        <taxon>Spirochaetota</taxon>
        <taxon>Spirochaetia</taxon>
        <taxon>Spirochaetales</taxon>
        <taxon>Treponemataceae</taxon>
        <taxon>Treponema</taxon>
    </lineage>
</organism>
<name>H7ELC1_9SPIR</name>
<comment type="caution">
    <text evidence="2">The sequence shown here is derived from an EMBL/GenBank/DDBJ whole genome shotgun (WGS) entry which is preliminary data.</text>
</comment>
<reference evidence="2 3" key="1">
    <citation type="submission" date="2011-09" db="EMBL/GenBank/DDBJ databases">
        <title>The draft genome of Treponema saccharophilum DSM 2985.</title>
        <authorList>
            <consortium name="US DOE Joint Genome Institute (JGI-PGF)"/>
            <person name="Lucas S."/>
            <person name="Copeland A."/>
            <person name="Lapidus A."/>
            <person name="Glavina del Rio T."/>
            <person name="Dalin E."/>
            <person name="Tice H."/>
            <person name="Bruce D."/>
            <person name="Goodwin L."/>
            <person name="Pitluck S."/>
            <person name="Peters L."/>
            <person name="Kyrpides N."/>
            <person name="Mavromatis K."/>
            <person name="Ivanova N."/>
            <person name="Markowitz V."/>
            <person name="Cheng J.-F."/>
            <person name="Hugenholtz P."/>
            <person name="Woyke T."/>
            <person name="Wu D."/>
            <person name="Gronow S."/>
            <person name="Wellnitz S."/>
            <person name="Brambilla E."/>
            <person name="Klenk H.-P."/>
            <person name="Eisen J.A."/>
        </authorList>
    </citation>
    <scope>NUCLEOTIDE SEQUENCE [LARGE SCALE GENOMIC DNA]</scope>
    <source>
        <strain evidence="2 3">DSM 2985</strain>
    </source>
</reference>
<dbReference type="OrthoDB" id="7009327at2"/>
<dbReference type="EMBL" id="AGRW01000048">
    <property type="protein sequence ID" value="EIC01653.1"/>
    <property type="molecule type" value="Genomic_DNA"/>
</dbReference>
<dbReference type="RefSeq" id="WP_002704688.1">
    <property type="nucleotide sequence ID" value="NZ_AGRW01000048.1"/>
</dbReference>
<dbReference type="STRING" id="907348.TresaDRAFT_2042"/>